<protein>
    <submittedName>
        <fullName evidence="2">HNH endonuclease</fullName>
    </submittedName>
</protein>
<dbReference type="GO" id="GO:0004519">
    <property type="term" value="F:endonuclease activity"/>
    <property type="evidence" value="ECO:0007669"/>
    <property type="project" value="UniProtKB-KW"/>
</dbReference>
<reference evidence="2" key="1">
    <citation type="submission" date="2020-08" db="EMBL/GenBank/DDBJ databases">
        <title>Ramlibacter sp. GTP1 16S ribosomal RNA gene genome sequencing and assembly.</title>
        <authorList>
            <person name="Kang M."/>
        </authorList>
    </citation>
    <scope>NUCLEOTIDE SEQUENCE</scope>
    <source>
        <strain evidence="2">GTP1</strain>
    </source>
</reference>
<dbReference type="InterPro" id="IPR002711">
    <property type="entry name" value="HNH"/>
</dbReference>
<dbReference type="CDD" id="cd00085">
    <property type="entry name" value="HNHc"/>
    <property type="match status" value="1"/>
</dbReference>
<dbReference type="EMBL" id="JACORU010000001">
    <property type="protein sequence ID" value="MBC5763761.1"/>
    <property type="molecule type" value="Genomic_DNA"/>
</dbReference>
<name>A0A923S101_9BURK</name>
<keyword evidence="2" id="KW-0255">Endonuclease</keyword>
<keyword evidence="2" id="KW-0540">Nuclease</keyword>
<evidence type="ECO:0000313" key="2">
    <source>
        <dbReference type="EMBL" id="MBC5763761.1"/>
    </source>
</evidence>
<evidence type="ECO:0000313" key="3">
    <source>
        <dbReference type="Proteomes" id="UP000596827"/>
    </source>
</evidence>
<keyword evidence="3" id="KW-1185">Reference proteome</keyword>
<comment type="caution">
    <text evidence="2">The sequence shown here is derived from an EMBL/GenBank/DDBJ whole genome shotgun (WGS) entry which is preliminary data.</text>
</comment>
<dbReference type="InterPro" id="IPR003615">
    <property type="entry name" value="HNH_nuc"/>
</dbReference>
<dbReference type="Pfam" id="PF01844">
    <property type="entry name" value="HNH"/>
    <property type="match status" value="1"/>
</dbReference>
<accession>A0A923S101</accession>
<proteinExistence type="predicted"/>
<evidence type="ECO:0000259" key="1">
    <source>
        <dbReference type="Pfam" id="PF01844"/>
    </source>
</evidence>
<keyword evidence="2" id="KW-0378">Hydrolase</keyword>
<gene>
    <name evidence="2" type="ORF">H8R02_04820</name>
</gene>
<dbReference type="AlphaFoldDB" id="A0A923S101"/>
<dbReference type="GO" id="GO:0003676">
    <property type="term" value="F:nucleic acid binding"/>
    <property type="evidence" value="ECO:0007669"/>
    <property type="project" value="InterPro"/>
</dbReference>
<sequence length="202" mass="22215">MWRSDPSAFKTFAALRTSAEWDGSRVYVAVDGVPAPELAPTTEPWRKIEIEASKRIVAAKVTDNDVFDTVLECTSVALGLTLSLLVSEEVVSAEDDVRGLPEGARTRIEVNRYERSPANRAACIAHHGLVCKACGFDFGAFYGDLGSGYIQVHHRVPVSKMGEDYFVNPVADLIPVCANCHAMLHRSDPPMEVEELARRLKQ</sequence>
<dbReference type="Gene3D" id="1.10.30.50">
    <property type="match status" value="1"/>
</dbReference>
<dbReference type="Proteomes" id="UP000596827">
    <property type="component" value="Unassembled WGS sequence"/>
</dbReference>
<organism evidence="2 3">
    <name type="scientific">Ramlibacter albus</name>
    <dbReference type="NCBI Taxonomy" id="2079448"/>
    <lineage>
        <taxon>Bacteria</taxon>
        <taxon>Pseudomonadati</taxon>
        <taxon>Pseudomonadota</taxon>
        <taxon>Betaproteobacteria</taxon>
        <taxon>Burkholderiales</taxon>
        <taxon>Comamonadaceae</taxon>
        <taxon>Ramlibacter</taxon>
    </lineage>
</organism>
<feature type="domain" description="HNH" evidence="1">
    <location>
        <begin position="131"/>
        <end position="186"/>
    </location>
</feature>
<dbReference type="GO" id="GO:0008270">
    <property type="term" value="F:zinc ion binding"/>
    <property type="evidence" value="ECO:0007669"/>
    <property type="project" value="InterPro"/>
</dbReference>